<accession>A0AC34GDK0</accession>
<reference evidence="2" key="1">
    <citation type="submission" date="2022-11" db="UniProtKB">
        <authorList>
            <consortium name="WormBaseParasite"/>
        </authorList>
    </citation>
    <scope>IDENTIFICATION</scope>
</reference>
<dbReference type="WBParaSite" id="ES5_v2.g27786.t1">
    <property type="protein sequence ID" value="ES5_v2.g27786.t1"/>
    <property type="gene ID" value="ES5_v2.g27786"/>
</dbReference>
<name>A0AC34GDK0_9BILA</name>
<protein>
    <submittedName>
        <fullName evidence="2">Glycoprotein</fullName>
    </submittedName>
</protein>
<dbReference type="Proteomes" id="UP000887579">
    <property type="component" value="Unplaced"/>
</dbReference>
<sequence length="258" mass="29363">IPMKSELTYNLKELIIFRKFQHIVQITKELQEQKIGYADLISLSSSREFINATLTAKFYDQNGTICKNYDEGFMNGSVYVYNETFSMVEDRTVSSCERNYKGEMFCENSEKLAAASVIILKEVVENCGERFSKKKRIIATTADQFSINGVRYKTPPSGVIILPKNSNVIINNCTLTKEHPIIHDTVKEGDKVRHHQLNRMNEKIAELEKKTDESWMDRFFKLLETLEGKLIVGAVAVTAGLIVITCAVAFILCLCKLR</sequence>
<evidence type="ECO:0000313" key="1">
    <source>
        <dbReference type="Proteomes" id="UP000887579"/>
    </source>
</evidence>
<organism evidence="1 2">
    <name type="scientific">Panagrolaimus sp. ES5</name>
    <dbReference type="NCBI Taxonomy" id="591445"/>
    <lineage>
        <taxon>Eukaryota</taxon>
        <taxon>Metazoa</taxon>
        <taxon>Ecdysozoa</taxon>
        <taxon>Nematoda</taxon>
        <taxon>Chromadorea</taxon>
        <taxon>Rhabditida</taxon>
        <taxon>Tylenchina</taxon>
        <taxon>Panagrolaimomorpha</taxon>
        <taxon>Panagrolaimoidea</taxon>
        <taxon>Panagrolaimidae</taxon>
        <taxon>Panagrolaimus</taxon>
    </lineage>
</organism>
<evidence type="ECO:0000313" key="2">
    <source>
        <dbReference type="WBParaSite" id="ES5_v2.g27786.t1"/>
    </source>
</evidence>
<proteinExistence type="predicted"/>